<evidence type="ECO:0000313" key="4">
    <source>
        <dbReference type="Proteomes" id="UP000655420"/>
    </source>
</evidence>
<dbReference type="SMART" id="SM00867">
    <property type="entry name" value="YceI"/>
    <property type="match status" value="1"/>
</dbReference>
<feature type="signal peptide" evidence="1">
    <location>
        <begin position="1"/>
        <end position="22"/>
    </location>
</feature>
<keyword evidence="4" id="KW-1185">Reference proteome</keyword>
<sequence length="192" mass="20516">MKFQSLALAAAFALGAVLPAAAEPHVLDKSHASITFQVDHLGFSTVHGKFREFDAQIEFDPEKVEDTRLRFVVMADSIDTGWGPRDDHLKTGDFFAAAENPEIVFESTSVTPTGSDTADVAGTLTMKGASHPVTFMAKLNKLGPSPFDPSKTIAGFTATGEIDRTKFGMDYAAPAVSAVIPVRIDLEMSPAN</sequence>
<organism evidence="3 4">
    <name type="scientific">Thermohalobaculum xanthum</name>
    <dbReference type="NCBI Taxonomy" id="2753746"/>
    <lineage>
        <taxon>Bacteria</taxon>
        <taxon>Pseudomonadati</taxon>
        <taxon>Pseudomonadota</taxon>
        <taxon>Alphaproteobacteria</taxon>
        <taxon>Rhodobacterales</taxon>
        <taxon>Paracoccaceae</taxon>
        <taxon>Thermohalobaculum</taxon>
    </lineage>
</organism>
<proteinExistence type="predicted"/>
<dbReference type="SUPFAM" id="SSF101874">
    <property type="entry name" value="YceI-like"/>
    <property type="match status" value="1"/>
</dbReference>
<dbReference type="EMBL" id="JAEHHL010000005">
    <property type="protein sequence ID" value="MBK0399380.1"/>
    <property type="molecule type" value="Genomic_DNA"/>
</dbReference>
<dbReference type="InterPro" id="IPR007372">
    <property type="entry name" value="Lipid/polyisoprenoid-bd_YceI"/>
</dbReference>
<dbReference type="AlphaFoldDB" id="A0A8J7SH08"/>
<dbReference type="PANTHER" id="PTHR34406:SF1">
    <property type="entry name" value="PROTEIN YCEI"/>
    <property type="match status" value="1"/>
</dbReference>
<evidence type="ECO:0000313" key="3">
    <source>
        <dbReference type="EMBL" id="MBK0399380.1"/>
    </source>
</evidence>
<dbReference type="Proteomes" id="UP000655420">
    <property type="component" value="Unassembled WGS sequence"/>
</dbReference>
<dbReference type="RefSeq" id="WP_200609590.1">
    <property type="nucleotide sequence ID" value="NZ_JAEHHL010000005.1"/>
</dbReference>
<gene>
    <name evidence="3" type="ORF">H0I76_09275</name>
</gene>
<comment type="caution">
    <text evidence="3">The sequence shown here is derived from an EMBL/GenBank/DDBJ whole genome shotgun (WGS) entry which is preliminary data.</text>
</comment>
<feature type="chain" id="PRO_5035192431" evidence="1">
    <location>
        <begin position="23"/>
        <end position="192"/>
    </location>
</feature>
<evidence type="ECO:0000256" key="1">
    <source>
        <dbReference type="SAM" id="SignalP"/>
    </source>
</evidence>
<dbReference type="Pfam" id="PF04264">
    <property type="entry name" value="YceI"/>
    <property type="match status" value="1"/>
</dbReference>
<keyword evidence="1" id="KW-0732">Signal</keyword>
<evidence type="ECO:0000259" key="2">
    <source>
        <dbReference type="SMART" id="SM00867"/>
    </source>
</evidence>
<dbReference type="PANTHER" id="PTHR34406">
    <property type="entry name" value="PROTEIN YCEI"/>
    <property type="match status" value="1"/>
</dbReference>
<dbReference type="InterPro" id="IPR036761">
    <property type="entry name" value="TTHA0802/YceI-like_sf"/>
</dbReference>
<accession>A0A8J7SH08</accession>
<dbReference type="Gene3D" id="2.40.128.110">
    <property type="entry name" value="Lipid/polyisoprenoid-binding, YceI-like"/>
    <property type="match status" value="1"/>
</dbReference>
<protein>
    <submittedName>
        <fullName evidence="3">YceI family protein</fullName>
    </submittedName>
</protein>
<name>A0A8J7SH08_9RHOB</name>
<feature type="domain" description="Lipid/polyisoprenoid-binding YceI-like" evidence="2">
    <location>
        <begin position="24"/>
        <end position="189"/>
    </location>
</feature>
<reference evidence="3" key="1">
    <citation type="submission" date="2020-12" db="EMBL/GenBank/DDBJ databases">
        <title>Bacterial taxonomy.</title>
        <authorList>
            <person name="Pan X."/>
        </authorList>
    </citation>
    <scope>NUCLEOTIDE SEQUENCE</scope>
    <source>
        <strain evidence="3">M0105</strain>
    </source>
</reference>